<evidence type="ECO:0000256" key="4">
    <source>
        <dbReference type="ARBA" id="ARBA00022664"/>
    </source>
</evidence>
<organism evidence="9 10">
    <name type="scientific">Tilletia horrida</name>
    <dbReference type="NCBI Taxonomy" id="155126"/>
    <lineage>
        <taxon>Eukaryota</taxon>
        <taxon>Fungi</taxon>
        <taxon>Dikarya</taxon>
        <taxon>Basidiomycota</taxon>
        <taxon>Ustilaginomycotina</taxon>
        <taxon>Exobasidiomycetes</taxon>
        <taxon>Tilletiales</taxon>
        <taxon>Tilletiaceae</taxon>
        <taxon>Tilletia</taxon>
    </lineage>
</organism>
<dbReference type="AlphaFoldDB" id="A0AAN6K023"/>
<dbReference type="GO" id="GO:0003723">
    <property type="term" value="F:RNA binding"/>
    <property type="evidence" value="ECO:0007669"/>
    <property type="project" value="InterPro"/>
</dbReference>
<dbReference type="Proteomes" id="UP001176517">
    <property type="component" value="Unassembled WGS sequence"/>
</dbReference>
<keyword evidence="4" id="KW-0507">mRNA processing</keyword>
<dbReference type="SMART" id="SM00544">
    <property type="entry name" value="MA3"/>
    <property type="match status" value="1"/>
</dbReference>
<comment type="similarity">
    <text evidence="3">Belongs to the CWC22 family.</text>
</comment>
<evidence type="ECO:0000256" key="1">
    <source>
        <dbReference type="ARBA" id="ARBA00003777"/>
    </source>
</evidence>
<name>A0AAN6K023_9BASI</name>
<gene>
    <name evidence="9" type="primary">CWC22</name>
    <name evidence="9" type="ORF">OC846_001261</name>
</gene>
<dbReference type="Gene3D" id="1.25.40.180">
    <property type="match status" value="1"/>
</dbReference>
<dbReference type="SUPFAM" id="SSF48371">
    <property type="entry name" value="ARM repeat"/>
    <property type="match status" value="1"/>
</dbReference>
<evidence type="ECO:0000256" key="2">
    <source>
        <dbReference type="ARBA" id="ARBA00004123"/>
    </source>
</evidence>
<evidence type="ECO:0000256" key="6">
    <source>
        <dbReference type="ARBA" id="ARBA00023242"/>
    </source>
</evidence>
<feature type="compositionally biased region" description="Low complexity" evidence="7">
    <location>
        <begin position="789"/>
        <end position="799"/>
    </location>
</feature>
<evidence type="ECO:0000259" key="8">
    <source>
        <dbReference type="PROSITE" id="PS51366"/>
    </source>
</evidence>
<dbReference type="InterPro" id="IPR016024">
    <property type="entry name" value="ARM-type_fold"/>
</dbReference>
<feature type="compositionally biased region" description="Low complexity" evidence="7">
    <location>
        <begin position="684"/>
        <end position="697"/>
    </location>
</feature>
<feature type="compositionally biased region" description="Low complexity" evidence="7">
    <location>
        <begin position="626"/>
        <end position="660"/>
    </location>
</feature>
<keyword evidence="5" id="KW-0508">mRNA splicing</keyword>
<feature type="region of interest" description="Disordered" evidence="7">
    <location>
        <begin position="1"/>
        <end position="69"/>
    </location>
</feature>
<evidence type="ECO:0000313" key="9">
    <source>
        <dbReference type="EMBL" id="KAK0556306.1"/>
    </source>
</evidence>
<dbReference type="PROSITE" id="PS51366">
    <property type="entry name" value="MI"/>
    <property type="match status" value="1"/>
</dbReference>
<dbReference type="SMART" id="SM00543">
    <property type="entry name" value="MIF4G"/>
    <property type="match status" value="1"/>
</dbReference>
<accession>A0AAN6K023</accession>
<dbReference type="Pfam" id="PF02847">
    <property type="entry name" value="MA3"/>
    <property type="match status" value="1"/>
</dbReference>
<feature type="compositionally biased region" description="Basic and acidic residues" evidence="7">
    <location>
        <begin position="671"/>
        <end position="683"/>
    </location>
</feature>
<dbReference type="PANTHER" id="PTHR18034:SF3">
    <property type="entry name" value="PRE-MRNA-SPLICING FACTOR CWC22 HOMOLOG"/>
    <property type="match status" value="1"/>
</dbReference>
<dbReference type="Pfam" id="PF02854">
    <property type="entry name" value="MIF4G"/>
    <property type="match status" value="1"/>
</dbReference>
<evidence type="ECO:0000256" key="5">
    <source>
        <dbReference type="ARBA" id="ARBA00023187"/>
    </source>
</evidence>
<evidence type="ECO:0000256" key="3">
    <source>
        <dbReference type="ARBA" id="ARBA00006856"/>
    </source>
</evidence>
<feature type="compositionally biased region" description="Acidic residues" evidence="7">
    <location>
        <begin position="372"/>
        <end position="395"/>
    </location>
</feature>
<dbReference type="InterPro" id="IPR003890">
    <property type="entry name" value="MIF4G-like_typ-3"/>
</dbReference>
<comment type="function">
    <text evidence="1">Involved in pre-mRNA splicing.</text>
</comment>
<evidence type="ECO:0000313" key="10">
    <source>
        <dbReference type="Proteomes" id="UP001176517"/>
    </source>
</evidence>
<comment type="caution">
    <text evidence="9">The sequence shown here is derived from an EMBL/GenBank/DDBJ whole genome shotgun (WGS) entry which is preliminary data.</text>
</comment>
<proteinExistence type="inferred from homology"/>
<protein>
    <submittedName>
        <fullName evidence="9">Pre-mRNA-splicing factor cwc22</fullName>
    </submittedName>
</protein>
<keyword evidence="10" id="KW-1185">Reference proteome</keyword>
<sequence>MAPSIDGGDVNVASASKRKRTRSPDSATPPPPVRRRRSPSASHSPERRRREDKQDESSRAGKGKEKDAAAIGSALRDHLAVASSTTRAGGAYIPPARLRALMAEAAASDPGSAEYQRMSWDALKKSITGLINKVAADNIKFVVPELFGGANLIRGRGLFCRAIMRAQGLSLPYTPVFAALVGIINTKLPMIGELLGIRLVSQFRRAFKRNDKPVCYSTILFIAHLVNQRVLHEILALEILLLLLEKPTDDSVELAVGFMREAGAFLAEEAPKASNGVFDRFRAILYEGAISKRVQFMIEVLSQVRRENFKDNPKIAENLDLVEEDDQITHEIGLDSKLNIQEGLNIFKVDPEFLDNEEKYRQIKAEILGENSDSDGDDEADSDEEEDVDEAEEDPLEAAQRKLEIHDRTETNLVNLRRTIYLTIMSSSIFEEAVHKLLKIQMPEGQEIEMCNMIIECCSQERTFNKFYAHIAERFCKLNRMWSGCFEQCFHNYYDTIHRYETNRLRNIGRLFGSLLATDSISWASFEAIHMNEDDTTSSSRIFTKILFQEMQEILGLKELVKRFKMEAMQPHFANIFPLDNPKNTRFSVNFFTSIGLGALTDDMREHLKNAPKIILAQRQAAAAAARAARGSDSDSDTSSSDVSDSSSDVSSSSYVSSSSDDSRSPPPRSKGGDYDRRRRYSDSRSPSPGPLRSRAGAGRGRRSPTYSRSPSPPPRTRRDRSYSHSRSPSPRRGESNGRRRSYSRSPSPPRNGRGKAVSRRYDASPSRSPSPRRPSGGRDDRRRRERSYSYTPSVSRSRSPPPRR</sequence>
<comment type="subcellular location">
    <subcellularLocation>
        <location evidence="2">Nucleus</location>
    </subcellularLocation>
</comment>
<dbReference type="FunFam" id="1.25.40.180:FF:000004">
    <property type="entry name" value="pre-mRNA-splicing factor CWC22 homolog"/>
    <property type="match status" value="1"/>
</dbReference>
<dbReference type="InterPro" id="IPR003891">
    <property type="entry name" value="Initiation_fac_eIF4g_MI"/>
</dbReference>
<reference evidence="9" key="1">
    <citation type="journal article" date="2023" name="PhytoFront">
        <title>Draft Genome Resources of Seven Strains of Tilletia horrida, Causal Agent of Kernel Smut of Rice.</title>
        <authorList>
            <person name="Khanal S."/>
            <person name="Antony Babu S."/>
            <person name="Zhou X.G."/>
        </authorList>
    </citation>
    <scope>NUCLEOTIDE SEQUENCE</scope>
    <source>
        <strain evidence="9">TX6</strain>
    </source>
</reference>
<feature type="region of interest" description="Disordered" evidence="7">
    <location>
        <begin position="626"/>
        <end position="805"/>
    </location>
</feature>
<feature type="region of interest" description="Disordered" evidence="7">
    <location>
        <begin position="366"/>
        <end position="395"/>
    </location>
</feature>
<dbReference type="GO" id="GO:0071013">
    <property type="term" value="C:catalytic step 2 spliceosome"/>
    <property type="evidence" value="ECO:0007669"/>
    <property type="project" value="TreeGrafter"/>
</dbReference>
<dbReference type="GO" id="GO:0000398">
    <property type="term" value="P:mRNA splicing, via spliceosome"/>
    <property type="evidence" value="ECO:0007669"/>
    <property type="project" value="TreeGrafter"/>
</dbReference>
<dbReference type="PANTHER" id="PTHR18034">
    <property type="entry name" value="CELL CYCLE CONTROL PROTEIN CWF22-RELATED"/>
    <property type="match status" value="1"/>
</dbReference>
<feature type="compositionally biased region" description="Basic and acidic residues" evidence="7">
    <location>
        <begin position="44"/>
        <end position="68"/>
    </location>
</feature>
<feature type="domain" description="MI" evidence="8">
    <location>
        <begin position="415"/>
        <end position="531"/>
    </location>
</feature>
<dbReference type="InterPro" id="IPR050781">
    <property type="entry name" value="CWC22_splicing_factor"/>
</dbReference>
<evidence type="ECO:0000256" key="7">
    <source>
        <dbReference type="SAM" id="MobiDB-lite"/>
    </source>
</evidence>
<dbReference type="EMBL" id="JAPDMZ010000017">
    <property type="protein sequence ID" value="KAK0556306.1"/>
    <property type="molecule type" value="Genomic_DNA"/>
</dbReference>
<keyword evidence="6" id="KW-0539">Nucleus</keyword>